<keyword evidence="3" id="KW-0536">Nodulation</keyword>
<dbReference type="PROSITE" id="PS50893">
    <property type="entry name" value="ABC_TRANSPORTER_2"/>
    <property type="match status" value="1"/>
</dbReference>
<dbReference type="RefSeq" id="WP_126687119.1">
    <property type="nucleotide sequence ID" value="NZ_RYYV01000037.1"/>
</dbReference>
<dbReference type="PANTHER" id="PTHR42711">
    <property type="entry name" value="ABC TRANSPORTER ATP-BINDING PROTEIN"/>
    <property type="match status" value="1"/>
</dbReference>
<sequence>MRELKIVGLSKTYRSNGKAITALEDVSLNVRGGEIVSVLGLNGAGKTTLVKTIAGLIEPDKGSVQLDDADDPTRSRYRKRIGAVFEGNRNIYWRLTAFENLEYFGVLRGLSLRRSQERARQMLSVFQLESKRSTIAAHLSRGMQQRLAVAISMVHEPELLVLDEPTLGVDIENVLALVASLKELSAAGVAIVVTSHQFDVVKMVADRIALIVAGKLVALESKADFIASVNKGGYSMQVGAPLDAARMDQLRALGVRLEESWLHFPEQALYAVIDIVRPSPITSLNSMEDDLTKVFLERIKDYAHA</sequence>
<dbReference type="EMBL" id="RYYV01000037">
    <property type="protein sequence ID" value="RUL69176.1"/>
    <property type="molecule type" value="Genomic_DNA"/>
</dbReference>
<evidence type="ECO:0000313" key="8">
    <source>
        <dbReference type="Proteomes" id="UP000274358"/>
    </source>
</evidence>
<keyword evidence="2" id="KW-0813">Transport</keyword>
<accession>A0A3S0RWS7</accession>
<dbReference type="GO" id="GO:0005524">
    <property type="term" value="F:ATP binding"/>
    <property type="evidence" value="ECO:0007669"/>
    <property type="project" value="UniProtKB-KW"/>
</dbReference>
<evidence type="ECO:0000256" key="4">
    <source>
        <dbReference type="ARBA" id="ARBA00022741"/>
    </source>
</evidence>
<dbReference type="SMART" id="SM00382">
    <property type="entry name" value="AAA"/>
    <property type="match status" value="1"/>
</dbReference>
<evidence type="ECO:0000256" key="1">
    <source>
        <dbReference type="ARBA" id="ARBA00005417"/>
    </source>
</evidence>
<organism evidence="7 8">
    <name type="scientific">Dyella choica</name>
    <dbReference type="NCBI Taxonomy" id="1927959"/>
    <lineage>
        <taxon>Bacteria</taxon>
        <taxon>Pseudomonadati</taxon>
        <taxon>Pseudomonadota</taxon>
        <taxon>Gammaproteobacteria</taxon>
        <taxon>Lysobacterales</taxon>
        <taxon>Rhodanobacteraceae</taxon>
        <taxon>Dyella</taxon>
    </lineage>
</organism>
<comment type="caution">
    <text evidence="7">The sequence shown here is derived from an EMBL/GenBank/DDBJ whole genome shotgun (WGS) entry which is preliminary data.</text>
</comment>
<keyword evidence="4" id="KW-0547">Nucleotide-binding</keyword>
<evidence type="ECO:0000313" key="7">
    <source>
        <dbReference type="EMBL" id="RUL69176.1"/>
    </source>
</evidence>
<dbReference type="InterPro" id="IPR027417">
    <property type="entry name" value="P-loop_NTPase"/>
</dbReference>
<dbReference type="PANTHER" id="PTHR42711:SF5">
    <property type="entry name" value="ABC TRANSPORTER ATP-BINDING PROTEIN NATA"/>
    <property type="match status" value="1"/>
</dbReference>
<dbReference type="GO" id="GO:0016887">
    <property type="term" value="F:ATP hydrolysis activity"/>
    <property type="evidence" value="ECO:0007669"/>
    <property type="project" value="InterPro"/>
</dbReference>
<dbReference type="Gene3D" id="3.40.50.300">
    <property type="entry name" value="P-loop containing nucleotide triphosphate hydrolases"/>
    <property type="match status" value="1"/>
</dbReference>
<proteinExistence type="inferred from homology"/>
<comment type="similarity">
    <text evidence="1">Belongs to the ABC transporter superfamily.</text>
</comment>
<dbReference type="InterPro" id="IPR003439">
    <property type="entry name" value="ABC_transporter-like_ATP-bd"/>
</dbReference>
<keyword evidence="5 7" id="KW-0067">ATP-binding</keyword>
<dbReference type="InterPro" id="IPR003593">
    <property type="entry name" value="AAA+_ATPase"/>
</dbReference>
<protein>
    <submittedName>
        <fullName evidence="7">ABC transporter ATP-binding protein</fullName>
    </submittedName>
</protein>
<reference evidence="7 8" key="1">
    <citation type="submission" date="2018-12" db="EMBL/GenBank/DDBJ databases">
        <title>Dyella dinghuensis sp. nov. DHOA06 and Dyella choica sp. nov. 4M-K27, isolated from forest soil.</title>
        <authorList>
            <person name="Qiu L.-H."/>
            <person name="Gao Z.-H."/>
        </authorList>
    </citation>
    <scope>NUCLEOTIDE SEQUENCE [LARGE SCALE GENOMIC DNA]</scope>
    <source>
        <strain evidence="7 8">4M-K27</strain>
    </source>
</reference>
<evidence type="ECO:0000256" key="3">
    <source>
        <dbReference type="ARBA" id="ARBA00022458"/>
    </source>
</evidence>
<evidence type="ECO:0000256" key="2">
    <source>
        <dbReference type="ARBA" id="ARBA00022448"/>
    </source>
</evidence>
<keyword evidence="8" id="KW-1185">Reference proteome</keyword>
<dbReference type="Pfam" id="PF00005">
    <property type="entry name" value="ABC_tran"/>
    <property type="match status" value="1"/>
</dbReference>
<dbReference type="Proteomes" id="UP000274358">
    <property type="component" value="Unassembled WGS sequence"/>
</dbReference>
<dbReference type="CDD" id="cd03230">
    <property type="entry name" value="ABC_DR_subfamily_A"/>
    <property type="match status" value="1"/>
</dbReference>
<dbReference type="SUPFAM" id="SSF52540">
    <property type="entry name" value="P-loop containing nucleoside triphosphate hydrolases"/>
    <property type="match status" value="1"/>
</dbReference>
<dbReference type="AlphaFoldDB" id="A0A3S0RWS7"/>
<dbReference type="OrthoDB" id="9778547at2"/>
<gene>
    <name evidence="7" type="ORF">EKH80_22875</name>
</gene>
<evidence type="ECO:0000259" key="6">
    <source>
        <dbReference type="PROSITE" id="PS50893"/>
    </source>
</evidence>
<evidence type="ECO:0000256" key="5">
    <source>
        <dbReference type="ARBA" id="ARBA00022840"/>
    </source>
</evidence>
<name>A0A3S0RWS7_9GAMM</name>
<feature type="domain" description="ABC transporter" evidence="6">
    <location>
        <begin position="4"/>
        <end position="238"/>
    </location>
</feature>
<dbReference type="InterPro" id="IPR050763">
    <property type="entry name" value="ABC_transporter_ATP-binding"/>
</dbReference>